<organism evidence="1 2">
    <name type="scientific">Novipirellula caenicola</name>
    <dbReference type="NCBI Taxonomy" id="1536901"/>
    <lineage>
        <taxon>Bacteria</taxon>
        <taxon>Pseudomonadati</taxon>
        <taxon>Planctomycetota</taxon>
        <taxon>Planctomycetia</taxon>
        <taxon>Pirellulales</taxon>
        <taxon>Pirellulaceae</taxon>
        <taxon>Novipirellula</taxon>
    </lineage>
</organism>
<dbReference type="EMBL" id="BAABRO010000018">
    <property type="protein sequence ID" value="GAA5510052.1"/>
    <property type="molecule type" value="Genomic_DNA"/>
</dbReference>
<accession>A0ABP9W1P9</accession>
<keyword evidence="2" id="KW-1185">Reference proteome</keyword>
<protein>
    <recommendedName>
        <fullName evidence="3">Phage virion morphogenesis family protein</fullName>
    </recommendedName>
</protein>
<evidence type="ECO:0000313" key="2">
    <source>
        <dbReference type="Proteomes" id="UP001416858"/>
    </source>
</evidence>
<name>A0ABP9W1P9_9BACT</name>
<reference evidence="1 2" key="1">
    <citation type="submission" date="2024-02" db="EMBL/GenBank/DDBJ databases">
        <title>Rhodopirellula caenicola NBRC 110016.</title>
        <authorList>
            <person name="Ichikawa N."/>
            <person name="Katano-Makiyama Y."/>
            <person name="Hidaka K."/>
        </authorList>
    </citation>
    <scope>NUCLEOTIDE SEQUENCE [LARGE SCALE GENOMIC DNA]</scope>
    <source>
        <strain evidence="1 2">NBRC 110016</strain>
    </source>
</reference>
<evidence type="ECO:0008006" key="3">
    <source>
        <dbReference type="Google" id="ProtNLM"/>
    </source>
</evidence>
<proteinExistence type="predicted"/>
<dbReference type="Proteomes" id="UP001416858">
    <property type="component" value="Unassembled WGS sequence"/>
</dbReference>
<gene>
    <name evidence="1" type="ORF">Rcae01_05558</name>
</gene>
<evidence type="ECO:0000313" key="1">
    <source>
        <dbReference type="EMBL" id="GAA5510052.1"/>
    </source>
</evidence>
<sequence length="176" mass="20222">MVARRVAAKRGYLAIGIRDRGPIGRGLKKAYNDASKKAWHATAVYFHEHLREKRFTPEHAKAAGYHARKGENLDPNSKAFRKSYYGRKLRSKFGGGRGVANPLIWTGATYRAMRSASVTSTSKRGRVAYRGASKFSFRHPRSRIRMHDEFRRLLASEIQELARVYDTHLDREWDQS</sequence>
<comment type="caution">
    <text evidence="1">The sequence shown here is derived from an EMBL/GenBank/DDBJ whole genome shotgun (WGS) entry which is preliminary data.</text>
</comment>